<name>A0AAW1TZ19_9CUCU</name>
<feature type="region of interest" description="Disordered" evidence="1">
    <location>
        <begin position="1"/>
        <end position="21"/>
    </location>
</feature>
<dbReference type="AlphaFoldDB" id="A0AAW1TZ19"/>
<feature type="compositionally biased region" description="Polar residues" evidence="1">
    <location>
        <begin position="1"/>
        <end position="19"/>
    </location>
</feature>
<accession>A0AAW1TZ19</accession>
<evidence type="ECO:0000313" key="2">
    <source>
        <dbReference type="EMBL" id="KAK9873362.1"/>
    </source>
</evidence>
<comment type="caution">
    <text evidence="2">The sequence shown here is derived from an EMBL/GenBank/DDBJ whole genome shotgun (WGS) entry which is preliminary data.</text>
</comment>
<protein>
    <submittedName>
        <fullName evidence="2">Uncharacterized protein</fullName>
    </submittedName>
</protein>
<evidence type="ECO:0000313" key="3">
    <source>
        <dbReference type="Proteomes" id="UP001431783"/>
    </source>
</evidence>
<dbReference type="EMBL" id="JARQZJ010000018">
    <property type="protein sequence ID" value="KAK9873362.1"/>
    <property type="molecule type" value="Genomic_DNA"/>
</dbReference>
<reference evidence="2 3" key="1">
    <citation type="submission" date="2023-03" db="EMBL/GenBank/DDBJ databases">
        <title>Genome insight into feeding habits of ladybird beetles.</title>
        <authorList>
            <person name="Li H.-S."/>
            <person name="Huang Y.-H."/>
            <person name="Pang H."/>
        </authorList>
    </citation>
    <scope>NUCLEOTIDE SEQUENCE [LARGE SCALE GENOMIC DNA]</scope>
    <source>
        <strain evidence="2">SYSU_2023b</strain>
        <tissue evidence="2">Whole body</tissue>
    </source>
</reference>
<proteinExistence type="predicted"/>
<organism evidence="2 3">
    <name type="scientific">Henosepilachna vigintioctopunctata</name>
    <dbReference type="NCBI Taxonomy" id="420089"/>
    <lineage>
        <taxon>Eukaryota</taxon>
        <taxon>Metazoa</taxon>
        <taxon>Ecdysozoa</taxon>
        <taxon>Arthropoda</taxon>
        <taxon>Hexapoda</taxon>
        <taxon>Insecta</taxon>
        <taxon>Pterygota</taxon>
        <taxon>Neoptera</taxon>
        <taxon>Endopterygota</taxon>
        <taxon>Coleoptera</taxon>
        <taxon>Polyphaga</taxon>
        <taxon>Cucujiformia</taxon>
        <taxon>Coccinelloidea</taxon>
        <taxon>Coccinellidae</taxon>
        <taxon>Epilachninae</taxon>
        <taxon>Epilachnini</taxon>
        <taxon>Henosepilachna</taxon>
    </lineage>
</organism>
<gene>
    <name evidence="2" type="ORF">WA026_022170</name>
</gene>
<sequence>MQARSLSMQEAPQLNQGQRTEAWGQHWAPSFGNSILVHAKVMAGVYEVGVNRPIDSVSDKTRKLSETEPYDFSFYDEDGDKINASNSDIILSDSDSDVNTQTESIGDQKIYELPMNKLNNPKF</sequence>
<keyword evidence="3" id="KW-1185">Reference proteome</keyword>
<evidence type="ECO:0000256" key="1">
    <source>
        <dbReference type="SAM" id="MobiDB-lite"/>
    </source>
</evidence>
<dbReference type="Proteomes" id="UP001431783">
    <property type="component" value="Unassembled WGS sequence"/>
</dbReference>